<comment type="caution">
    <text evidence="2">The sequence shown here is derived from an EMBL/GenBank/DDBJ whole genome shotgun (WGS) entry which is preliminary data.</text>
</comment>
<organism evidence="2 3">
    <name type="scientific">Thamnidium elegans</name>
    <dbReference type="NCBI Taxonomy" id="101142"/>
    <lineage>
        <taxon>Eukaryota</taxon>
        <taxon>Fungi</taxon>
        <taxon>Fungi incertae sedis</taxon>
        <taxon>Mucoromycota</taxon>
        <taxon>Mucoromycotina</taxon>
        <taxon>Mucoromycetes</taxon>
        <taxon>Mucorales</taxon>
        <taxon>Mucorineae</taxon>
        <taxon>Mucoraceae</taxon>
        <taxon>Thamnidium</taxon>
    </lineage>
</organism>
<dbReference type="EMBL" id="JAEPRE010000006">
    <property type="protein sequence ID" value="KAG2237436.1"/>
    <property type="molecule type" value="Genomic_DNA"/>
</dbReference>
<keyword evidence="3" id="KW-1185">Reference proteome</keyword>
<feature type="region of interest" description="Disordered" evidence="1">
    <location>
        <begin position="178"/>
        <end position="203"/>
    </location>
</feature>
<dbReference type="AlphaFoldDB" id="A0A8H7T018"/>
<evidence type="ECO:0000256" key="1">
    <source>
        <dbReference type="SAM" id="MobiDB-lite"/>
    </source>
</evidence>
<dbReference type="Proteomes" id="UP000613177">
    <property type="component" value="Unassembled WGS sequence"/>
</dbReference>
<name>A0A8H7T018_9FUNG</name>
<dbReference type="GO" id="GO:0046982">
    <property type="term" value="F:protein heterodimerization activity"/>
    <property type="evidence" value="ECO:0007669"/>
    <property type="project" value="InterPro"/>
</dbReference>
<feature type="region of interest" description="Disordered" evidence="1">
    <location>
        <begin position="108"/>
        <end position="144"/>
    </location>
</feature>
<feature type="compositionally biased region" description="Acidic residues" evidence="1">
    <location>
        <begin position="126"/>
        <end position="135"/>
    </location>
</feature>
<reference evidence="2" key="1">
    <citation type="submission" date="2021-01" db="EMBL/GenBank/DDBJ databases">
        <title>Metabolic potential, ecology and presence of endohyphal bacteria is reflected in genomic diversity of Mucoromycotina.</title>
        <authorList>
            <person name="Muszewska A."/>
            <person name="Okrasinska A."/>
            <person name="Steczkiewicz K."/>
            <person name="Drgas O."/>
            <person name="Orlowska M."/>
            <person name="Perlinska-Lenart U."/>
            <person name="Aleksandrzak-Piekarczyk T."/>
            <person name="Szatraj K."/>
            <person name="Zielenkiewicz U."/>
            <person name="Pilsyk S."/>
            <person name="Malc E."/>
            <person name="Mieczkowski P."/>
            <person name="Kruszewska J.S."/>
            <person name="Biernat P."/>
            <person name="Pawlowska J."/>
        </authorList>
    </citation>
    <scope>NUCLEOTIDE SEQUENCE</scope>
    <source>
        <strain evidence="2">WA0000018081</strain>
    </source>
</reference>
<feature type="compositionally biased region" description="Polar residues" evidence="1">
    <location>
        <begin position="225"/>
        <end position="237"/>
    </location>
</feature>
<sequence length="409" mass="47843">MSQDKIPRNVLSPVREQPSRKVNLGQLSPFQMLRMLKPTTKPHDPLQYVPAKRNYESEFYAKFDTIPLLDHNRRAAKDLGPNKFWERKRRHADMIDNESFVAHSDTNYSRLDYKPTPLGRNHQDNYDDDDDDDDDNRTWRTQDMLSEDDDNVVVLDPQKIVELRRTIDEQFIKESLLRSSQRQMESQSQKNSQIPELEPQLPEKKQLPVELQLPEITTQEPVNNDIKSPVITDTQPTDDMPDLSPQPSVHSTMDLREIREEINNLPGADDWGDDYGLDLSDNERDQVEAERNLFELIPSTRPRELFANKLGFNTKLIGSKARLQEISNLFFDQLIKDIKAEKSRTPINMDRVTDQDIIQNFNIIYSRQQILDDRTTVEQLAHKNLPRELTELLCTSALEQNVLYPRKRR</sequence>
<accession>A0A8H7T018</accession>
<evidence type="ECO:0000313" key="2">
    <source>
        <dbReference type="EMBL" id="KAG2237436.1"/>
    </source>
</evidence>
<evidence type="ECO:0000313" key="3">
    <source>
        <dbReference type="Proteomes" id="UP000613177"/>
    </source>
</evidence>
<gene>
    <name evidence="2" type="ORF">INT48_009565</name>
</gene>
<feature type="region of interest" description="Disordered" evidence="1">
    <location>
        <begin position="225"/>
        <end position="249"/>
    </location>
</feature>
<feature type="region of interest" description="Disordered" evidence="1">
    <location>
        <begin position="1"/>
        <end position="20"/>
    </location>
</feature>
<proteinExistence type="predicted"/>
<feature type="non-terminal residue" evidence="2">
    <location>
        <position position="1"/>
    </location>
</feature>
<dbReference type="InterPro" id="IPR009072">
    <property type="entry name" value="Histone-fold"/>
</dbReference>
<dbReference type="Gene3D" id="1.10.20.10">
    <property type="entry name" value="Histone, subunit A"/>
    <property type="match status" value="1"/>
</dbReference>
<feature type="compositionally biased region" description="Low complexity" evidence="1">
    <location>
        <begin position="178"/>
        <end position="189"/>
    </location>
</feature>
<protein>
    <submittedName>
        <fullName evidence="2">Uncharacterized protein</fullName>
    </submittedName>
</protein>